<dbReference type="RefSeq" id="WP_169902742.1">
    <property type="nucleotide sequence ID" value="NZ_BSNC01000005.1"/>
</dbReference>
<evidence type="ECO:0000313" key="2">
    <source>
        <dbReference type="Proteomes" id="UP001161422"/>
    </source>
</evidence>
<proteinExistence type="predicted"/>
<dbReference type="Proteomes" id="UP001161422">
    <property type="component" value="Unassembled WGS sequence"/>
</dbReference>
<dbReference type="EMBL" id="BSNC01000005">
    <property type="protein sequence ID" value="GLP96699.1"/>
    <property type="molecule type" value="Genomic_DNA"/>
</dbReference>
<comment type="caution">
    <text evidence="1">The sequence shown here is derived from an EMBL/GenBank/DDBJ whole genome shotgun (WGS) entry which is preliminary data.</text>
</comment>
<keyword evidence="2" id="KW-1185">Reference proteome</keyword>
<reference evidence="1" key="1">
    <citation type="journal article" date="2014" name="Int. J. Syst. Evol. Microbiol.">
        <title>Complete genome sequence of Corynebacterium casei LMG S-19264T (=DSM 44701T), isolated from a smear-ripened cheese.</title>
        <authorList>
            <consortium name="US DOE Joint Genome Institute (JGI-PGF)"/>
            <person name="Walter F."/>
            <person name="Albersmeier A."/>
            <person name="Kalinowski J."/>
            <person name="Ruckert C."/>
        </authorList>
    </citation>
    <scope>NUCLEOTIDE SEQUENCE</scope>
    <source>
        <strain evidence="1">NBRC 101628</strain>
    </source>
</reference>
<dbReference type="AlphaFoldDB" id="A0AA37VXY8"/>
<dbReference type="Gene3D" id="3.90.1150.30">
    <property type="match status" value="1"/>
</dbReference>
<name>A0AA37VXY8_9GAMM</name>
<dbReference type="SUPFAM" id="SSF142906">
    <property type="entry name" value="YjbR-like"/>
    <property type="match status" value="1"/>
</dbReference>
<evidence type="ECO:0000313" key="1">
    <source>
        <dbReference type="EMBL" id="GLP96699.1"/>
    </source>
</evidence>
<sequence length="49" mass="5318">MYFDGSIPTGEVERLIDDSYLLVVAKLNKVQRQAVLALLPEANQTPSGG</sequence>
<protein>
    <submittedName>
        <fullName evidence="1">Uncharacterized protein</fullName>
    </submittedName>
</protein>
<accession>A0AA37VXY8</accession>
<dbReference type="InterPro" id="IPR038056">
    <property type="entry name" value="YjbR-like_sf"/>
</dbReference>
<gene>
    <name evidence="1" type="ORF">GCM10007895_20050</name>
</gene>
<organism evidence="1 2">
    <name type="scientific">Paraferrimonas sedimenticola</name>
    <dbReference type="NCBI Taxonomy" id="375674"/>
    <lineage>
        <taxon>Bacteria</taxon>
        <taxon>Pseudomonadati</taxon>
        <taxon>Pseudomonadota</taxon>
        <taxon>Gammaproteobacteria</taxon>
        <taxon>Alteromonadales</taxon>
        <taxon>Ferrimonadaceae</taxon>
        <taxon>Paraferrimonas</taxon>
    </lineage>
</organism>
<reference evidence="1" key="2">
    <citation type="submission" date="2023-01" db="EMBL/GenBank/DDBJ databases">
        <title>Draft genome sequence of Paraferrimonas sedimenticola strain NBRC 101628.</title>
        <authorList>
            <person name="Sun Q."/>
            <person name="Mori K."/>
        </authorList>
    </citation>
    <scope>NUCLEOTIDE SEQUENCE</scope>
    <source>
        <strain evidence="1">NBRC 101628</strain>
    </source>
</reference>